<feature type="compositionally biased region" description="Low complexity" evidence="1">
    <location>
        <begin position="72"/>
        <end position="82"/>
    </location>
</feature>
<accession>A0A1V6YBA5</accession>
<dbReference type="EMBL" id="MOOB01000026">
    <property type="protein sequence ID" value="OQE84697.1"/>
    <property type="molecule type" value="Genomic_DNA"/>
</dbReference>
<evidence type="ECO:0000313" key="3">
    <source>
        <dbReference type="EMBL" id="OQE84697.1"/>
    </source>
</evidence>
<evidence type="ECO:0000313" key="4">
    <source>
        <dbReference type="Proteomes" id="UP000191691"/>
    </source>
</evidence>
<dbReference type="AlphaFoldDB" id="A0A1V6YBA5"/>
<sequence length="162" mass="16820">MAAPGFGALLIVAVGLLAGGGYLIWRRPASKGEDLEDIPLKDVTVGEQPKKTDEDISAGDDVEARPPPVTPETPKNPSTPKTPKTPQPPKKKRLDPAKLNNLGTLARNGFHGVKESFAIQPPAGMAGSRVGMNENGAFYQTGGGGGVPLGFLAVFASLRGPQ</sequence>
<comment type="caution">
    <text evidence="3">The sequence shown here is derived from an EMBL/GenBank/DDBJ whole genome shotgun (WGS) entry which is preliminary data.</text>
</comment>
<protein>
    <submittedName>
        <fullName evidence="3">Uncharacterized protein</fullName>
    </submittedName>
</protein>
<feature type="transmembrane region" description="Helical" evidence="2">
    <location>
        <begin position="6"/>
        <end position="25"/>
    </location>
</feature>
<organism evidence="3 4">
    <name type="scientific">Penicillium nalgiovense</name>
    <dbReference type="NCBI Taxonomy" id="60175"/>
    <lineage>
        <taxon>Eukaryota</taxon>
        <taxon>Fungi</taxon>
        <taxon>Dikarya</taxon>
        <taxon>Ascomycota</taxon>
        <taxon>Pezizomycotina</taxon>
        <taxon>Eurotiomycetes</taxon>
        <taxon>Eurotiomycetidae</taxon>
        <taxon>Eurotiales</taxon>
        <taxon>Aspergillaceae</taxon>
        <taxon>Penicillium</taxon>
    </lineage>
</organism>
<keyword evidence="4" id="KW-1185">Reference proteome</keyword>
<dbReference type="Proteomes" id="UP000191691">
    <property type="component" value="Unassembled WGS sequence"/>
</dbReference>
<feature type="region of interest" description="Disordered" evidence="1">
    <location>
        <begin position="33"/>
        <end position="100"/>
    </location>
</feature>
<name>A0A1V6YBA5_PENNA</name>
<gene>
    <name evidence="3" type="ORF">PENNAL_c0026G00673</name>
</gene>
<keyword evidence="2" id="KW-0472">Membrane</keyword>
<keyword evidence="2" id="KW-0812">Transmembrane</keyword>
<evidence type="ECO:0000256" key="2">
    <source>
        <dbReference type="SAM" id="Phobius"/>
    </source>
</evidence>
<proteinExistence type="predicted"/>
<keyword evidence="2" id="KW-1133">Transmembrane helix</keyword>
<evidence type="ECO:0000256" key="1">
    <source>
        <dbReference type="SAM" id="MobiDB-lite"/>
    </source>
</evidence>
<reference evidence="4" key="1">
    <citation type="journal article" date="2017" name="Nat. Microbiol.">
        <title>Global analysis of biosynthetic gene clusters reveals vast potential of secondary metabolite production in Penicillium species.</title>
        <authorList>
            <person name="Nielsen J.C."/>
            <person name="Grijseels S."/>
            <person name="Prigent S."/>
            <person name="Ji B."/>
            <person name="Dainat J."/>
            <person name="Nielsen K.F."/>
            <person name="Frisvad J.C."/>
            <person name="Workman M."/>
            <person name="Nielsen J."/>
        </authorList>
    </citation>
    <scope>NUCLEOTIDE SEQUENCE [LARGE SCALE GENOMIC DNA]</scope>
    <source>
        <strain evidence="4">IBT 13039</strain>
    </source>
</reference>